<gene>
    <name evidence="1" type="ORF">P5673_029259</name>
</gene>
<name>A0AAD9PWS0_ACRCE</name>
<organism evidence="1 2">
    <name type="scientific">Acropora cervicornis</name>
    <name type="common">Staghorn coral</name>
    <dbReference type="NCBI Taxonomy" id="6130"/>
    <lineage>
        <taxon>Eukaryota</taxon>
        <taxon>Metazoa</taxon>
        <taxon>Cnidaria</taxon>
        <taxon>Anthozoa</taxon>
        <taxon>Hexacorallia</taxon>
        <taxon>Scleractinia</taxon>
        <taxon>Astrocoeniina</taxon>
        <taxon>Acroporidae</taxon>
        <taxon>Acropora</taxon>
    </lineage>
</organism>
<dbReference type="AlphaFoldDB" id="A0AAD9PWS0"/>
<protein>
    <submittedName>
        <fullName evidence="1">Uncharacterized protein</fullName>
    </submittedName>
</protein>
<dbReference type="Proteomes" id="UP001249851">
    <property type="component" value="Unassembled WGS sequence"/>
</dbReference>
<evidence type="ECO:0000313" key="2">
    <source>
        <dbReference type="Proteomes" id="UP001249851"/>
    </source>
</evidence>
<reference evidence="1" key="1">
    <citation type="journal article" date="2023" name="G3 (Bethesda)">
        <title>Whole genome assembly and annotation of the endangered Caribbean coral Acropora cervicornis.</title>
        <authorList>
            <person name="Selwyn J.D."/>
            <person name="Vollmer S.V."/>
        </authorList>
    </citation>
    <scope>NUCLEOTIDE SEQUENCE</scope>
    <source>
        <strain evidence="1">K2</strain>
    </source>
</reference>
<comment type="caution">
    <text evidence="1">The sequence shown here is derived from an EMBL/GenBank/DDBJ whole genome shotgun (WGS) entry which is preliminary data.</text>
</comment>
<keyword evidence="2" id="KW-1185">Reference proteome</keyword>
<sequence length="68" mass="7201">MLLGARVKQVPGACAASCTVFFSVGPVEQFLTFRAFLEKSATPPPLDPLGTLCNIYPVGQSSRVPCES</sequence>
<reference evidence="1" key="2">
    <citation type="journal article" date="2023" name="Science">
        <title>Genomic signatures of disease resistance in endangered staghorn corals.</title>
        <authorList>
            <person name="Vollmer S.V."/>
            <person name="Selwyn J.D."/>
            <person name="Despard B.A."/>
            <person name="Roesel C.L."/>
        </authorList>
    </citation>
    <scope>NUCLEOTIDE SEQUENCE</scope>
    <source>
        <strain evidence="1">K2</strain>
    </source>
</reference>
<evidence type="ECO:0000313" key="1">
    <source>
        <dbReference type="EMBL" id="KAK2550075.1"/>
    </source>
</evidence>
<dbReference type="EMBL" id="JARQWQ010000115">
    <property type="protein sequence ID" value="KAK2550075.1"/>
    <property type="molecule type" value="Genomic_DNA"/>
</dbReference>
<accession>A0AAD9PWS0</accession>
<proteinExistence type="predicted"/>